<dbReference type="GO" id="GO:0046872">
    <property type="term" value="F:metal ion binding"/>
    <property type="evidence" value="ECO:0007669"/>
    <property type="project" value="UniProtKB-KW"/>
</dbReference>
<feature type="domain" description="Peptidase M20 dimerisation" evidence="4">
    <location>
        <begin position="219"/>
        <end position="362"/>
    </location>
</feature>
<sequence>MLGSSGRGVTRVSGDSRLAELDRYIEDNLQAFLDDLAALCALPTVSAQARAIDETASAVRELLEKYGIQAEVLPTSGFPVVYGRAEGASPRTLLCYNHYDVQPAEPFELWDSPPFEATLRDGKLYARGVADDKGHIVCRLAAIAALRAVYGDLPCSVIFMIEGEEEIGSVSLPAFIEAHADRFRADACLWESGRVDYEGRPQMYLGMRGDFYVELRARCMSRDAHSGQGGSIFPNAAWRLVWALATLKGPDERIRIPGWYDDVRPPSQRDLELLAAAPEQDEELKQTYGIREFLLGASGLELKRRQIFEPTCTISGLASGYQGPGSKTVLPAEAMAKVDFRLVPEQRPDDLRVKLRRHLDEQGFGDIEIIEHCGYPAARVDPDHPFVRMVAEAGREVYGKEPVIHPMSGGSGPMDPFVRVLRVPIANAGIGYPDSRAHAPNEHIRLSDFVDGVKHTARVMLRLPEL</sequence>
<dbReference type="SUPFAM" id="SSF53187">
    <property type="entry name" value="Zn-dependent exopeptidases"/>
    <property type="match status" value="1"/>
</dbReference>
<evidence type="ECO:0000256" key="3">
    <source>
        <dbReference type="ARBA" id="ARBA00022801"/>
    </source>
</evidence>
<dbReference type="Pfam" id="PF01546">
    <property type="entry name" value="Peptidase_M20"/>
    <property type="match status" value="1"/>
</dbReference>
<name>A0A831X1T5_9BACT</name>
<dbReference type="AlphaFoldDB" id="A0A831X1T5"/>
<proteinExistence type="predicted"/>
<gene>
    <name evidence="5" type="ORF">ENP34_13315</name>
</gene>
<dbReference type="PANTHER" id="PTHR43270">
    <property type="entry name" value="BETA-ALA-HIS DIPEPTIDASE"/>
    <property type="match status" value="1"/>
</dbReference>
<dbReference type="GO" id="GO:0009014">
    <property type="term" value="F:succinyl-diaminopimelate desuccinylase activity"/>
    <property type="evidence" value="ECO:0007669"/>
    <property type="project" value="TreeGrafter"/>
</dbReference>
<dbReference type="InterPro" id="IPR002933">
    <property type="entry name" value="Peptidase_M20"/>
</dbReference>
<evidence type="ECO:0000256" key="1">
    <source>
        <dbReference type="ARBA" id="ARBA00022670"/>
    </source>
</evidence>
<dbReference type="Gene3D" id="3.30.70.360">
    <property type="match status" value="1"/>
</dbReference>
<dbReference type="PANTHER" id="PTHR43270:SF8">
    <property type="entry name" value="DI- AND TRIPEPTIDASE DUG2-RELATED"/>
    <property type="match status" value="1"/>
</dbReference>
<dbReference type="EMBL" id="DSIY01000307">
    <property type="protein sequence ID" value="HEG92394.1"/>
    <property type="molecule type" value="Genomic_DNA"/>
</dbReference>
<organism evidence="5">
    <name type="scientific">Thermorudis peleae</name>
    <dbReference type="NCBI Taxonomy" id="1382356"/>
    <lineage>
        <taxon>Bacteria</taxon>
        <taxon>Pseudomonadati</taxon>
        <taxon>Thermomicrobiota</taxon>
        <taxon>Thermomicrobia</taxon>
        <taxon>Thermomicrobia incertae sedis</taxon>
        <taxon>Thermorudis</taxon>
    </lineage>
</organism>
<evidence type="ECO:0000259" key="4">
    <source>
        <dbReference type="Pfam" id="PF07687"/>
    </source>
</evidence>
<keyword evidence="3 5" id="KW-0378">Hydrolase</keyword>
<reference evidence="5" key="1">
    <citation type="journal article" date="2020" name="mSystems">
        <title>Genome- and Community-Level Interaction Insights into Carbon Utilization and Element Cycling Functions of Hydrothermarchaeota in Hydrothermal Sediment.</title>
        <authorList>
            <person name="Zhou Z."/>
            <person name="Liu Y."/>
            <person name="Xu W."/>
            <person name="Pan J."/>
            <person name="Luo Z.H."/>
            <person name="Li M."/>
        </authorList>
    </citation>
    <scope>NUCLEOTIDE SEQUENCE [LARGE SCALE GENOMIC DNA]</scope>
    <source>
        <strain evidence="5">SpSt-210</strain>
    </source>
</reference>
<keyword evidence="1" id="KW-0645">Protease</keyword>
<protein>
    <submittedName>
        <fullName evidence="5">M20/M25/M40 family metallo-hydrolase</fullName>
    </submittedName>
</protein>
<dbReference type="Pfam" id="PF07687">
    <property type="entry name" value="M20_dimer"/>
    <property type="match status" value="1"/>
</dbReference>
<comment type="caution">
    <text evidence="5">The sequence shown here is derived from an EMBL/GenBank/DDBJ whole genome shotgun (WGS) entry which is preliminary data.</text>
</comment>
<dbReference type="GO" id="GO:0006508">
    <property type="term" value="P:proteolysis"/>
    <property type="evidence" value="ECO:0007669"/>
    <property type="project" value="UniProtKB-KW"/>
</dbReference>
<dbReference type="GO" id="GO:0008233">
    <property type="term" value="F:peptidase activity"/>
    <property type="evidence" value="ECO:0007669"/>
    <property type="project" value="UniProtKB-KW"/>
</dbReference>
<accession>A0A831X1T5</accession>
<keyword evidence="2" id="KW-0479">Metal-binding</keyword>
<dbReference type="InterPro" id="IPR011650">
    <property type="entry name" value="Peptidase_M20_dimer"/>
</dbReference>
<dbReference type="NCBIfam" id="NF005034">
    <property type="entry name" value="PRK06446.1"/>
    <property type="match status" value="1"/>
</dbReference>
<evidence type="ECO:0000313" key="5">
    <source>
        <dbReference type="EMBL" id="HEG92394.1"/>
    </source>
</evidence>
<dbReference type="GO" id="GO:0009089">
    <property type="term" value="P:lysine biosynthetic process via diaminopimelate"/>
    <property type="evidence" value="ECO:0007669"/>
    <property type="project" value="TreeGrafter"/>
</dbReference>
<dbReference type="GO" id="GO:0005829">
    <property type="term" value="C:cytosol"/>
    <property type="evidence" value="ECO:0007669"/>
    <property type="project" value="TreeGrafter"/>
</dbReference>
<dbReference type="Gene3D" id="3.40.630.10">
    <property type="entry name" value="Zn peptidases"/>
    <property type="match status" value="1"/>
</dbReference>
<dbReference type="InterPro" id="IPR051458">
    <property type="entry name" value="Cyt/Met_Dipeptidase"/>
</dbReference>
<evidence type="ECO:0000256" key="2">
    <source>
        <dbReference type="ARBA" id="ARBA00022723"/>
    </source>
</evidence>